<accession>A0ABQ3DPK4</accession>
<dbReference type="InterPro" id="IPR000868">
    <property type="entry name" value="Isochorismatase-like_dom"/>
</dbReference>
<dbReference type="SUPFAM" id="SSF52499">
    <property type="entry name" value="Isochorismatase-like hydrolases"/>
    <property type="match status" value="1"/>
</dbReference>
<comment type="caution">
    <text evidence="3">The sequence shown here is derived from an EMBL/GenBank/DDBJ whole genome shotgun (WGS) entry which is preliminary data.</text>
</comment>
<gene>
    <name evidence="3" type="ORF">GCM10009038_05690</name>
</gene>
<keyword evidence="1" id="KW-0378">Hydrolase</keyword>
<dbReference type="Gene3D" id="3.40.50.850">
    <property type="entry name" value="Isochorismatase-like"/>
    <property type="match status" value="1"/>
</dbReference>
<evidence type="ECO:0000313" key="3">
    <source>
        <dbReference type="EMBL" id="GHB10720.1"/>
    </source>
</evidence>
<dbReference type="PANTHER" id="PTHR43540:SF1">
    <property type="entry name" value="ISOCHORISMATASE HYDROLASE"/>
    <property type="match status" value="1"/>
</dbReference>
<reference evidence="4" key="1">
    <citation type="journal article" date="2019" name="Int. J. Syst. Evol. Microbiol.">
        <title>The Global Catalogue of Microorganisms (GCM) 10K type strain sequencing project: providing services to taxonomists for standard genome sequencing and annotation.</title>
        <authorList>
            <consortium name="The Broad Institute Genomics Platform"/>
            <consortium name="The Broad Institute Genome Sequencing Center for Infectious Disease"/>
            <person name="Wu L."/>
            <person name="Ma J."/>
        </authorList>
    </citation>
    <scope>NUCLEOTIDE SEQUENCE [LARGE SCALE GENOMIC DNA]</scope>
    <source>
        <strain evidence="4">KCTC 32998</strain>
    </source>
</reference>
<dbReference type="RefSeq" id="WP_189443057.1">
    <property type="nucleotide sequence ID" value="NZ_BMZI01000001.1"/>
</dbReference>
<dbReference type="Proteomes" id="UP000646745">
    <property type="component" value="Unassembled WGS sequence"/>
</dbReference>
<sequence>MSRSALLIMDLQNGILAGYSEAQKRGLIERANTLIADARDKQVPIIFVAVRQRPGYLGVGDNNKAFSGLKKMGVLIEGSETAAFHPDLAVTDEDVVVVKRRFGAASTTDLASVLNAVDADHLVMAGVSTSGVVLSTVRWAADLDYRLTVLADACLDHDEEVHRVLTEKVFPVQADVIDSGTWLARNS</sequence>
<dbReference type="CDD" id="cd00431">
    <property type="entry name" value="cysteine_hydrolases"/>
    <property type="match status" value="1"/>
</dbReference>
<evidence type="ECO:0000256" key="1">
    <source>
        <dbReference type="ARBA" id="ARBA00022801"/>
    </source>
</evidence>
<dbReference type="InterPro" id="IPR050272">
    <property type="entry name" value="Isochorismatase-like_hydrls"/>
</dbReference>
<dbReference type="EMBL" id="BMZI01000001">
    <property type="protein sequence ID" value="GHB10720.1"/>
    <property type="molecule type" value="Genomic_DNA"/>
</dbReference>
<protein>
    <submittedName>
        <fullName evidence="3">Isochorismatase</fullName>
    </submittedName>
</protein>
<name>A0ABQ3DPK4_9GAMM</name>
<dbReference type="PANTHER" id="PTHR43540">
    <property type="entry name" value="PEROXYUREIDOACRYLATE/UREIDOACRYLATE AMIDOHYDROLASE-RELATED"/>
    <property type="match status" value="1"/>
</dbReference>
<proteinExistence type="predicted"/>
<dbReference type="InterPro" id="IPR036380">
    <property type="entry name" value="Isochorismatase-like_sf"/>
</dbReference>
<dbReference type="Pfam" id="PF00857">
    <property type="entry name" value="Isochorismatase"/>
    <property type="match status" value="1"/>
</dbReference>
<evidence type="ECO:0000259" key="2">
    <source>
        <dbReference type="Pfam" id="PF00857"/>
    </source>
</evidence>
<evidence type="ECO:0000313" key="4">
    <source>
        <dbReference type="Proteomes" id="UP000646745"/>
    </source>
</evidence>
<feature type="domain" description="Isochorismatase-like" evidence="2">
    <location>
        <begin position="4"/>
        <end position="179"/>
    </location>
</feature>
<keyword evidence="4" id="KW-1185">Reference proteome</keyword>
<organism evidence="3 4">
    <name type="scientific">Salinicola rhizosphaerae</name>
    <dbReference type="NCBI Taxonomy" id="1443141"/>
    <lineage>
        <taxon>Bacteria</taxon>
        <taxon>Pseudomonadati</taxon>
        <taxon>Pseudomonadota</taxon>
        <taxon>Gammaproteobacteria</taxon>
        <taxon>Oceanospirillales</taxon>
        <taxon>Halomonadaceae</taxon>
        <taxon>Salinicola</taxon>
    </lineage>
</organism>